<organism evidence="1 2">
    <name type="scientific">Fodinibius salsisoli</name>
    <dbReference type="NCBI Taxonomy" id="2820877"/>
    <lineage>
        <taxon>Bacteria</taxon>
        <taxon>Pseudomonadati</taxon>
        <taxon>Balneolota</taxon>
        <taxon>Balneolia</taxon>
        <taxon>Balneolales</taxon>
        <taxon>Balneolaceae</taxon>
        <taxon>Fodinibius</taxon>
    </lineage>
</organism>
<name>A0ABT3PRL6_9BACT</name>
<dbReference type="EMBL" id="JAGGJA010000013">
    <property type="protein sequence ID" value="MCW9708494.1"/>
    <property type="molecule type" value="Genomic_DNA"/>
</dbReference>
<keyword evidence="2" id="KW-1185">Reference proteome</keyword>
<evidence type="ECO:0000313" key="2">
    <source>
        <dbReference type="Proteomes" id="UP001207918"/>
    </source>
</evidence>
<gene>
    <name evidence="1" type="ORF">J6I44_16650</name>
</gene>
<evidence type="ECO:0000313" key="1">
    <source>
        <dbReference type="EMBL" id="MCW9708494.1"/>
    </source>
</evidence>
<accession>A0ABT3PRL6</accession>
<sequence>MDELHGLQPIAIVLQTRDFSANLQLQLRSYAWAGPLREQTTDHEGARHFADAKAGKAAQSIEEHLREYEKLSDIEDFNLDREGDDSATIGICRVGRVCRML</sequence>
<reference evidence="1 2" key="1">
    <citation type="submission" date="2021-03" db="EMBL/GenBank/DDBJ databases">
        <title>Aliifodinibius sp. nov., a new bacterium isolated from saline soil.</title>
        <authorList>
            <person name="Galisteo C."/>
            <person name="De La Haba R."/>
            <person name="Sanchez-Porro C."/>
            <person name="Ventosa A."/>
        </authorList>
    </citation>
    <scope>NUCLEOTIDE SEQUENCE [LARGE SCALE GENOMIC DNA]</scope>
    <source>
        <strain evidence="1 2">1BSP15-2V2</strain>
    </source>
</reference>
<dbReference type="RefSeq" id="WP_265767278.1">
    <property type="nucleotide sequence ID" value="NZ_JAGGJA010000013.1"/>
</dbReference>
<dbReference type="Proteomes" id="UP001207918">
    <property type="component" value="Unassembled WGS sequence"/>
</dbReference>
<comment type="caution">
    <text evidence="1">The sequence shown here is derived from an EMBL/GenBank/DDBJ whole genome shotgun (WGS) entry which is preliminary data.</text>
</comment>
<protein>
    <submittedName>
        <fullName evidence="1">Uncharacterized protein</fullName>
    </submittedName>
</protein>
<proteinExistence type="predicted"/>